<organism evidence="1">
    <name type="scientific">Arundo donax</name>
    <name type="common">Giant reed</name>
    <name type="synonym">Donax arundinaceus</name>
    <dbReference type="NCBI Taxonomy" id="35708"/>
    <lineage>
        <taxon>Eukaryota</taxon>
        <taxon>Viridiplantae</taxon>
        <taxon>Streptophyta</taxon>
        <taxon>Embryophyta</taxon>
        <taxon>Tracheophyta</taxon>
        <taxon>Spermatophyta</taxon>
        <taxon>Magnoliopsida</taxon>
        <taxon>Liliopsida</taxon>
        <taxon>Poales</taxon>
        <taxon>Poaceae</taxon>
        <taxon>PACMAD clade</taxon>
        <taxon>Arundinoideae</taxon>
        <taxon>Arundineae</taxon>
        <taxon>Arundo</taxon>
    </lineage>
</organism>
<protein>
    <submittedName>
        <fullName evidence="1">Uncharacterized protein</fullName>
    </submittedName>
</protein>
<dbReference type="AlphaFoldDB" id="A0A0A8ZDQ5"/>
<evidence type="ECO:0000313" key="1">
    <source>
        <dbReference type="EMBL" id="JAD34880.1"/>
    </source>
</evidence>
<name>A0A0A8ZDQ5_ARUDO</name>
<sequence length="81" mass="9264">MASLCWHFGCCKKKCFFVTAINCKYRLEARDWGRNIDARCSDTADPLQFTEFAVARKKRGKRGVLSHCVAQSVLASQAWYL</sequence>
<dbReference type="EMBL" id="GBRH01263015">
    <property type="protein sequence ID" value="JAD34880.1"/>
    <property type="molecule type" value="Transcribed_RNA"/>
</dbReference>
<accession>A0A0A8ZDQ5</accession>
<reference evidence="1" key="2">
    <citation type="journal article" date="2015" name="Data Brief">
        <title>Shoot transcriptome of the giant reed, Arundo donax.</title>
        <authorList>
            <person name="Barrero R.A."/>
            <person name="Guerrero F.D."/>
            <person name="Moolhuijzen P."/>
            <person name="Goolsby J.A."/>
            <person name="Tidwell J."/>
            <person name="Bellgard S.E."/>
            <person name="Bellgard M.I."/>
        </authorList>
    </citation>
    <scope>NUCLEOTIDE SEQUENCE</scope>
    <source>
        <tissue evidence="1">Shoot tissue taken approximately 20 cm above the soil surface</tissue>
    </source>
</reference>
<reference evidence="1" key="1">
    <citation type="submission" date="2014-09" db="EMBL/GenBank/DDBJ databases">
        <authorList>
            <person name="Magalhaes I.L.F."/>
            <person name="Oliveira U."/>
            <person name="Santos F.R."/>
            <person name="Vidigal T.H.D.A."/>
            <person name="Brescovit A.D."/>
            <person name="Santos A.J."/>
        </authorList>
    </citation>
    <scope>NUCLEOTIDE SEQUENCE</scope>
    <source>
        <tissue evidence="1">Shoot tissue taken approximately 20 cm above the soil surface</tissue>
    </source>
</reference>
<proteinExistence type="predicted"/>